<organism evidence="1 2">
    <name type="scientific">Clostridium chromiireducens</name>
    <dbReference type="NCBI Taxonomy" id="225345"/>
    <lineage>
        <taxon>Bacteria</taxon>
        <taxon>Bacillati</taxon>
        <taxon>Bacillota</taxon>
        <taxon>Clostridia</taxon>
        <taxon>Eubacteriales</taxon>
        <taxon>Clostridiaceae</taxon>
        <taxon>Clostridium</taxon>
    </lineage>
</organism>
<dbReference type="Proteomes" id="UP000656077">
    <property type="component" value="Unassembled WGS sequence"/>
</dbReference>
<name>A0A964RN09_9CLOT</name>
<dbReference type="EMBL" id="WSRQ01000019">
    <property type="protein sequence ID" value="MVX64637.1"/>
    <property type="molecule type" value="Genomic_DNA"/>
</dbReference>
<gene>
    <name evidence="1" type="ORF">GKZ28_13135</name>
</gene>
<evidence type="ECO:0000313" key="1">
    <source>
        <dbReference type="EMBL" id="MVX64637.1"/>
    </source>
</evidence>
<evidence type="ECO:0000313" key="2">
    <source>
        <dbReference type="Proteomes" id="UP000656077"/>
    </source>
</evidence>
<proteinExistence type="predicted"/>
<accession>A0A964RN09</accession>
<dbReference type="RefSeq" id="WP_160359520.1">
    <property type="nucleotide sequence ID" value="NZ_WSRQ01000019.1"/>
</dbReference>
<comment type="caution">
    <text evidence="1">The sequence shown here is derived from an EMBL/GenBank/DDBJ whole genome shotgun (WGS) entry which is preliminary data.</text>
</comment>
<dbReference type="AlphaFoldDB" id="A0A964RN09"/>
<reference evidence="1" key="1">
    <citation type="submission" date="2019-12" db="EMBL/GenBank/DDBJ databases">
        <title>Microbes associate with the intestines of laboratory mice.</title>
        <authorList>
            <person name="Navarre W."/>
            <person name="Wong E."/>
        </authorList>
    </citation>
    <scope>NUCLEOTIDE SEQUENCE</scope>
    <source>
        <strain evidence="1">NM79_F5</strain>
    </source>
</reference>
<protein>
    <submittedName>
        <fullName evidence="1">Uncharacterized protein</fullName>
    </submittedName>
</protein>
<sequence>MLQVEKTLKEIEQILNTHEEWEMEWFDYKLYLIDKDNDFEVSIIVDVLDSDETVLHKIKVERIGIGAENILTDIIHELYDSNINWMNKYIRGTKAFNSRKIKSISSWDSKGNKDKVDVLVQDLIERHKTTNKMKSDVSLYKSIVSDMYKVLNEIRGVE</sequence>